<dbReference type="InterPro" id="IPR008920">
    <property type="entry name" value="TF_FadR/GntR_C"/>
</dbReference>
<dbReference type="Pfam" id="PF07729">
    <property type="entry name" value="FCD"/>
    <property type="match status" value="1"/>
</dbReference>
<dbReference type="InterPro" id="IPR011711">
    <property type="entry name" value="GntR_C"/>
</dbReference>
<dbReference type="SMART" id="SM00345">
    <property type="entry name" value="HTH_GNTR"/>
    <property type="match status" value="1"/>
</dbReference>
<dbReference type="GO" id="GO:0003677">
    <property type="term" value="F:DNA binding"/>
    <property type="evidence" value="ECO:0007669"/>
    <property type="project" value="UniProtKB-KW"/>
</dbReference>
<dbReference type="SUPFAM" id="SSF48008">
    <property type="entry name" value="GntR ligand-binding domain-like"/>
    <property type="match status" value="1"/>
</dbReference>
<dbReference type="Gene3D" id="1.20.120.530">
    <property type="entry name" value="GntR ligand-binding domain-like"/>
    <property type="match status" value="1"/>
</dbReference>
<evidence type="ECO:0000313" key="5">
    <source>
        <dbReference type="EMBL" id="SBV91473.1"/>
    </source>
</evidence>
<dbReference type="AlphaFoldDB" id="A0A212IW96"/>
<evidence type="ECO:0000256" key="3">
    <source>
        <dbReference type="ARBA" id="ARBA00023163"/>
    </source>
</evidence>
<proteinExistence type="predicted"/>
<dbReference type="PANTHER" id="PTHR43537:SF51">
    <property type="entry name" value="HTH-TYPE TRANSCRIPTIONAL REGULATOR LGOR-RELATED"/>
    <property type="match status" value="1"/>
</dbReference>
<dbReference type="InterPro" id="IPR036388">
    <property type="entry name" value="WH-like_DNA-bd_sf"/>
</dbReference>
<feature type="domain" description="HTH gntR-type" evidence="4">
    <location>
        <begin position="6"/>
        <end position="73"/>
    </location>
</feature>
<dbReference type="SMART" id="SM00895">
    <property type="entry name" value="FCD"/>
    <property type="match status" value="1"/>
</dbReference>
<dbReference type="GO" id="GO:0003700">
    <property type="term" value="F:DNA-binding transcription factor activity"/>
    <property type="evidence" value="ECO:0007669"/>
    <property type="project" value="InterPro"/>
</dbReference>
<evidence type="ECO:0000259" key="4">
    <source>
        <dbReference type="PROSITE" id="PS50949"/>
    </source>
</evidence>
<sequence>MVAKQRSLAEVAADKLRLMIVQGRLDLGEKIREQDLADALGLSKTPIREALLRLAAEHLVVIRPRKGTFVFSTDPEDLEDLCALRIALEQAAIRHAMQRNYARLIAALERFGEPVDKILHEDRHDMNYYLKLDFEFHRTIMNLAKNPYLTDALSAIATKVQALRYRNYYSSFFVKRSLEDHNKLYEFMRNEDAEGACAFMDVHVRRIFEPENLKLLYM</sequence>
<dbReference type="EMBL" id="FLUQ01000001">
    <property type="protein sequence ID" value="SBV91473.1"/>
    <property type="molecule type" value="Genomic_DNA"/>
</dbReference>
<dbReference type="Gene3D" id="1.10.10.10">
    <property type="entry name" value="Winged helix-like DNA-binding domain superfamily/Winged helix DNA-binding domain"/>
    <property type="match status" value="1"/>
</dbReference>
<dbReference type="CDD" id="cd07377">
    <property type="entry name" value="WHTH_GntR"/>
    <property type="match status" value="1"/>
</dbReference>
<protein>
    <submittedName>
        <fullName evidence="5">GntR family transcriptional regulator</fullName>
    </submittedName>
</protein>
<accession>A0A212IW96</accession>
<dbReference type="SUPFAM" id="SSF46785">
    <property type="entry name" value="Winged helix' DNA-binding domain"/>
    <property type="match status" value="1"/>
</dbReference>
<reference evidence="5" key="1">
    <citation type="submission" date="2016-04" db="EMBL/GenBank/DDBJ databases">
        <authorList>
            <person name="Evans L.H."/>
            <person name="Alamgir A."/>
            <person name="Owens N."/>
            <person name="Weber N.D."/>
            <person name="Virtaneva K."/>
            <person name="Barbian K."/>
            <person name="Babar A."/>
            <person name="Rosenke K."/>
        </authorList>
    </citation>
    <scope>NUCLEOTIDE SEQUENCE</scope>
    <source>
        <strain evidence="5">86</strain>
    </source>
</reference>
<dbReference type="InterPro" id="IPR000524">
    <property type="entry name" value="Tscrpt_reg_HTH_GntR"/>
</dbReference>
<evidence type="ECO:0000256" key="2">
    <source>
        <dbReference type="ARBA" id="ARBA00023125"/>
    </source>
</evidence>
<dbReference type="PANTHER" id="PTHR43537">
    <property type="entry name" value="TRANSCRIPTIONAL REGULATOR, GNTR FAMILY"/>
    <property type="match status" value="1"/>
</dbReference>
<dbReference type="InterPro" id="IPR036390">
    <property type="entry name" value="WH_DNA-bd_sf"/>
</dbReference>
<name>A0A212IW96_9DELT</name>
<keyword evidence="2" id="KW-0238">DNA-binding</keyword>
<gene>
    <name evidence="5" type="ORF">KL86DPRO_10197</name>
</gene>
<keyword evidence="1" id="KW-0805">Transcription regulation</keyword>
<evidence type="ECO:0000256" key="1">
    <source>
        <dbReference type="ARBA" id="ARBA00023015"/>
    </source>
</evidence>
<keyword evidence="3" id="KW-0804">Transcription</keyword>
<dbReference type="Pfam" id="PF00392">
    <property type="entry name" value="GntR"/>
    <property type="match status" value="1"/>
</dbReference>
<dbReference type="PROSITE" id="PS50949">
    <property type="entry name" value="HTH_GNTR"/>
    <property type="match status" value="1"/>
</dbReference>
<organism evidence="5">
    <name type="scientific">uncultured delta proteobacterium</name>
    <dbReference type="NCBI Taxonomy" id="34034"/>
    <lineage>
        <taxon>Bacteria</taxon>
        <taxon>Deltaproteobacteria</taxon>
        <taxon>environmental samples</taxon>
    </lineage>
</organism>